<sequence>MYDINYIESNSKFVFNVHCFDECRKLYTIIKIKKLCIEPGAFILIYQKALARRGIDYNQSLTKKIEEW</sequence>
<evidence type="ECO:0000313" key="1">
    <source>
        <dbReference type="EMBL" id="APS00349.1"/>
    </source>
</evidence>
<keyword evidence="2" id="KW-1185">Reference proteome</keyword>
<dbReference type="Proteomes" id="UP000185544">
    <property type="component" value="Chromosome"/>
</dbReference>
<organism evidence="1 2">
    <name type="scientific">Pajaroellobacter abortibovis</name>
    <dbReference type="NCBI Taxonomy" id="1882918"/>
    <lineage>
        <taxon>Bacteria</taxon>
        <taxon>Pseudomonadati</taxon>
        <taxon>Myxococcota</taxon>
        <taxon>Polyangia</taxon>
        <taxon>Polyangiales</taxon>
        <taxon>Polyangiaceae</taxon>
    </lineage>
</organism>
<dbReference type="KEGG" id="pabo:BCY86_06405"/>
<dbReference type="EMBL" id="CP016908">
    <property type="protein sequence ID" value="APS00349.1"/>
    <property type="molecule type" value="Genomic_DNA"/>
</dbReference>
<name>A0A1L6MXX6_9BACT</name>
<protein>
    <submittedName>
        <fullName evidence="1">Uncharacterized protein</fullName>
    </submittedName>
</protein>
<proteinExistence type="predicted"/>
<evidence type="ECO:0000313" key="2">
    <source>
        <dbReference type="Proteomes" id="UP000185544"/>
    </source>
</evidence>
<dbReference type="AlphaFoldDB" id="A0A1L6MXX6"/>
<accession>A0A1L6MXX6</accession>
<gene>
    <name evidence="1" type="ORF">BCY86_06405</name>
</gene>
<reference evidence="1 2" key="1">
    <citation type="submission" date="2016-08" db="EMBL/GenBank/DDBJ databases">
        <title>Identification and validation of antigenic proteins from Pajaroellobacter abortibovis using de-novo genome sequence assembly and reverse vaccinology.</title>
        <authorList>
            <person name="Welly B.T."/>
            <person name="Miller M.R."/>
            <person name="Stott J.L."/>
            <person name="Blanchard M.T."/>
            <person name="Islas-Trejo A.D."/>
            <person name="O'Rourke S.M."/>
            <person name="Young A.E."/>
            <person name="Medrano J.F."/>
            <person name="Van Eenennaam A.L."/>
        </authorList>
    </citation>
    <scope>NUCLEOTIDE SEQUENCE [LARGE SCALE GENOMIC DNA]</scope>
    <source>
        <strain evidence="1 2">BTF92-0548A/99-0131</strain>
    </source>
</reference>